<dbReference type="Gene3D" id="1.20.920.10">
    <property type="entry name" value="Bromodomain-like"/>
    <property type="match status" value="1"/>
</dbReference>
<feature type="compositionally biased region" description="Polar residues" evidence="4">
    <location>
        <begin position="241"/>
        <end position="250"/>
    </location>
</feature>
<evidence type="ECO:0000313" key="7">
    <source>
        <dbReference type="Proteomes" id="UP000295252"/>
    </source>
</evidence>
<dbReference type="InterPro" id="IPR001487">
    <property type="entry name" value="Bromodomain"/>
</dbReference>
<dbReference type="PANTHER" id="PTHR46136:SF19">
    <property type="entry name" value="TRANSCRIPTION FACTOR GTE12"/>
    <property type="match status" value="1"/>
</dbReference>
<dbReference type="FunCoup" id="A0A068V1Q2">
    <property type="interactions" value="734"/>
</dbReference>
<keyword evidence="7" id="KW-1185">Reference proteome</keyword>
<name>A0A068V1Q2_COFCA</name>
<evidence type="ECO:0000313" key="6">
    <source>
        <dbReference type="EMBL" id="CDP14576.1"/>
    </source>
</evidence>
<proteinExistence type="predicted"/>
<evidence type="ECO:0000256" key="1">
    <source>
        <dbReference type="ARBA" id="ARBA00023117"/>
    </source>
</evidence>
<dbReference type="SUPFAM" id="SSF47370">
    <property type="entry name" value="Bromodomain"/>
    <property type="match status" value="1"/>
</dbReference>
<feature type="compositionally biased region" description="Basic and acidic residues" evidence="4">
    <location>
        <begin position="229"/>
        <end position="238"/>
    </location>
</feature>
<feature type="domain" description="Bromo" evidence="5">
    <location>
        <begin position="74"/>
        <end position="146"/>
    </location>
</feature>
<evidence type="ECO:0000256" key="4">
    <source>
        <dbReference type="SAM" id="MobiDB-lite"/>
    </source>
</evidence>
<evidence type="ECO:0000256" key="2">
    <source>
        <dbReference type="PROSITE-ProRule" id="PRU00035"/>
    </source>
</evidence>
<dbReference type="PANTHER" id="PTHR46136">
    <property type="entry name" value="TRANSCRIPTION FACTOR GTE8"/>
    <property type="match status" value="1"/>
</dbReference>
<dbReference type="PRINTS" id="PR00503">
    <property type="entry name" value="BROMODOMAIN"/>
</dbReference>
<gene>
    <name evidence="6" type="ORF">GSCOC_T00041105001</name>
</gene>
<organism evidence="6 7">
    <name type="scientific">Coffea canephora</name>
    <name type="common">Robusta coffee</name>
    <dbReference type="NCBI Taxonomy" id="49390"/>
    <lineage>
        <taxon>Eukaryota</taxon>
        <taxon>Viridiplantae</taxon>
        <taxon>Streptophyta</taxon>
        <taxon>Embryophyta</taxon>
        <taxon>Tracheophyta</taxon>
        <taxon>Spermatophyta</taxon>
        <taxon>Magnoliopsida</taxon>
        <taxon>eudicotyledons</taxon>
        <taxon>Gunneridae</taxon>
        <taxon>Pentapetalae</taxon>
        <taxon>asterids</taxon>
        <taxon>lamiids</taxon>
        <taxon>Gentianales</taxon>
        <taxon>Rubiaceae</taxon>
        <taxon>Ixoroideae</taxon>
        <taxon>Gardenieae complex</taxon>
        <taxon>Bertiereae - Coffeeae clade</taxon>
        <taxon>Coffeeae</taxon>
        <taxon>Coffea</taxon>
    </lineage>
</organism>
<dbReference type="AlphaFoldDB" id="A0A068V1Q2"/>
<dbReference type="InParanoid" id="A0A068V1Q2"/>
<dbReference type="OMA" id="GHEFGWL"/>
<feature type="coiled-coil region" evidence="3">
    <location>
        <begin position="475"/>
        <end position="505"/>
    </location>
</feature>
<protein>
    <recommendedName>
        <fullName evidence="5">Bromo domain-containing protein</fullName>
    </recommendedName>
</protein>
<keyword evidence="3" id="KW-0175">Coiled coil</keyword>
<feature type="region of interest" description="Disordered" evidence="4">
    <location>
        <begin position="207"/>
        <end position="254"/>
    </location>
</feature>
<dbReference type="Pfam" id="PF00439">
    <property type="entry name" value="Bromodomain"/>
    <property type="match status" value="1"/>
</dbReference>
<dbReference type="InterPro" id="IPR036427">
    <property type="entry name" value="Bromodomain-like_sf"/>
</dbReference>
<accession>A0A068V1Q2</accession>
<evidence type="ECO:0000259" key="5">
    <source>
        <dbReference type="PROSITE" id="PS50014"/>
    </source>
</evidence>
<dbReference type="OrthoDB" id="21449at2759"/>
<dbReference type="Proteomes" id="UP000295252">
    <property type="component" value="Chromosome XI"/>
</dbReference>
<dbReference type="SMART" id="SM00297">
    <property type="entry name" value="BROMO"/>
    <property type="match status" value="1"/>
</dbReference>
<dbReference type="EMBL" id="HG739171">
    <property type="protein sequence ID" value="CDP14576.1"/>
    <property type="molecule type" value="Genomic_DNA"/>
</dbReference>
<dbReference type="PhylomeDB" id="A0A068V1Q2"/>
<evidence type="ECO:0000256" key="3">
    <source>
        <dbReference type="SAM" id="Coils"/>
    </source>
</evidence>
<dbReference type="STRING" id="49390.A0A068V1Q2"/>
<dbReference type="PROSITE" id="PS50014">
    <property type="entry name" value="BROMODOMAIN_2"/>
    <property type="match status" value="1"/>
</dbReference>
<dbReference type="Gramene" id="CDP14576">
    <property type="protein sequence ID" value="CDP14576"/>
    <property type="gene ID" value="GSCOC_T00041105001"/>
</dbReference>
<sequence>MAVTETTVKKDTEVTVPPNLDGKSCESGSRAKLLVSNGCNKRKAEFVLDGEREKRKRLDPVVKQQCRTILETLITHPTGWIFRTPVDPVALNIPDYFSIISHPMDLGTIKSKLAGNRYFSAEEFASDIKLTFSNAMLYNPPDNPVHRMAKELECVFIRRWKLLEAKWKRETACAQQDTFSSKSEKTAQNTMRAFDKKSLEQISSGLEKNAQNRAKPSCKKPQGLISNGIEKKAQDTRKAFSKNSQGVVSNESEKNAQDTKKAFCKNSQGLISGKFEKNAQCKKSDTGLVAKRSMLLEERQKLKKDLIEMLKGKVNGKLQTVLQKFGFFDIRKEKIDVNIDDLQDDILWELKRVLKDSSDASSAKESKDKILSTQTKIQHRESKVIQDRETKTIQDCQSKTMSTHSCRVNADSVCQLTEGSGSGEDEEYTWPSSGLSTTITSAISGECWTPLIDDEQALKKALRIAKLKSRFAETISKANGDKTDAEQERERVKRLQREEELFKARIRGEQLKKEAELKRQRDKEREAARLALQLMEKAVQLEDNLMTLKELEMLTQCSPTFILHGCCPVMVLRRLETGEILNPLEQLGLHIKDDFLEEDDDEETFLTWEGEEGEILG</sequence>
<keyword evidence="1 2" id="KW-0103">Bromodomain</keyword>
<dbReference type="InterPro" id="IPR052442">
    <property type="entry name" value="Env_Response_Regulator"/>
</dbReference>
<reference evidence="7" key="1">
    <citation type="journal article" date="2014" name="Science">
        <title>The coffee genome provides insight into the convergent evolution of caffeine biosynthesis.</title>
        <authorList>
            <person name="Denoeud F."/>
            <person name="Carretero-Paulet L."/>
            <person name="Dereeper A."/>
            <person name="Droc G."/>
            <person name="Guyot R."/>
            <person name="Pietrella M."/>
            <person name="Zheng C."/>
            <person name="Alberti A."/>
            <person name="Anthony F."/>
            <person name="Aprea G."/>
            <person name="Aury J.M."/>
            <person name="Bento P."/>
            <person name="Bernard M."/>
            <person name="Bocs S."/>
            <person name="Campa C."/>
            <person name="Cenci A."/>
            <person name="Combes M.C."/>
            <person name="Crouzillat D."/>
            <person name="Da Silva C."/>
            <person name="Daddiego L."/>
            <person name="De Bellis F."/>
            <person name="Dussert S."/>
            <person name="Garsmeur O."/>
            <person name="Gayraud T."/>
            <person name="Guignon V."/>
            <person name="Jahn K."/>
            <person name="Jamilloux V."/>
            <person name="Joet T."/>
            <person name="Labadie K."/>
            <person name="Lan T."/>
            <person name="Leclercq J."/>
            <person name="Lepelley M."/>
            <person name="Leroy T."/>
            <person name="Li L.T."/>
            <person name="Librado P."/>
            <person name="Lopez L."/>
            <person name="Munoz A."/>
            <person name="Noel B."/>
            <person name="Pallavicini A."/>
            <person name="Perrotta G."/>
            <person name="Poncet V."/>
            <person name="Pot D."/>
            <person name="Priyono X."/>
            <person name="Rigoreau M."/>
            <person name="Rouard M."/>
            <person name="Rozas J."/>
            <person name="Tranchant-Dubreuil C."/>
            <person name="VanBuren R."/>
            <person name="Zhang Q."/>
            <person name="Andrade A.C."/>
            <person name="Argout X."/>
            <person name="Bertrand B."/>
            <person name="de Kochko A."/>
            <person name="Graziosi G."/>
            <person name="Henry R.J."/>
            <person name="Jayarama X."/>
            <person name="Ming R."/>
            <person name="Nagai C."/>
            <person name="Rounsley S."/>
            <person name="Sankoff D."/>
            <person name="Giuliano G."/>
            <person name="Albert V.A."/>
            <person name="Wincker P."/>
            <person name="Lashermes P."/>
        </authorList>
    </citation>
    <scope>NUCLEOTIDE SEQUENCE [LARGE SCALE GENOMIC DNA]</scope>
    <source>
        <strain evidence="7">cv. DH200-94</strain>
    </source>
</reference>